<sequence length="344" mass="39222">MDLYNWWLISFIRRKNKHDGRSAGDYWFRGFLTRYPELNISKGEAHSSQKMYKDKNIGANDDGLVFNCAETDFSQDPKDMNIVAAKVIRRIHGTLQELEKIIQQYFPFPPNDSHIIQPLDKTVFKYMKTDWNQLLLVHYRKSPGKILIKAQFAEQLTTLWGESFKSRNLRQALSLSNAVTLVSTAHNGCEEIPGPRHRLAETGNAYLGHIEKPFEQIEMNEGNEQFGGRGKKVLQGAGEIITSNIVAKRLKEEEEAKNKAKVLKSQKQNLCNKHVTGLANEKKPPVFEKERISEDGTDLDVKVVNSDGGELVELEESEKQTEENTFEAEKYFAVDYDKPSTLAA</sequence>
<reference evidence="1 2" key="1">
    <citation type="submission" date="2023-02" db="EMBL/GenBank/DDBJ databases">
        <title>LHISI_Scaffold_Assembly.</title>
        <authorList>
            <person name="Stuart O.P."/>
            <person name="Cleave R."/>
            <person name="Magrath M.J.L."/>
            <person name="Mikheyev A.S."/>
        </authorList>
    </citation>
    <scope>NUCLEOTIDE SEQUENCE [LARGE SCALE GENOMIC DNA]</scope>
    <source>
        <strain evidence="1">Daus_M_001</strain>
        <tissue evidence="1">Leg muscle</tissue>
    </source>
</reference>
<accession>A0ABQ9HW22</accession>
<proteinExistence type="predicted"/>
<protein>
    <submittedName>
        <fullName evidence="1">Uncharacterized protein</fullName>
    </submittedName>
</protein>
<name>A0ABQ9HW22_9NEOP</name>
<keyword evidence="2" id="KW-1185">Reference proteome</keyword>
<dbReference type="EMBL" id="JARBHB010000003">
    <property type="protein sequence ID" value="KAJ8888587.1"/>
    <property type="molecule type" value="Genomic_DNA"/>
</dbReference>
<organism evidence="1 2">
    <name type="scientific">Dryococelus australis</name>
    <dbReference type="NCBI Taxonomy" id="614101"/>
    <lineage>
        <taxon>Eukaryota</taxon>
        <taxon>Metazoa</taxon>
        <taxon>Ecdysozoa</taxon>
        <taxon>Arthropoda</taxon>
        <taxon>Hexapoda</taxon>
        <taxon>Insecta</taxon>
        <taxon>Pterygota</taxon>
        <taxon>Neoptera</taxon>
        <taxon>Polyneoptera</taxon>
        <taxon>Phasmatodea</taxon>
        <taxon>Verophasmatodea</taxon>
        <taxon>Anareolatae</taxon>
        <taxon>Phasmatidae</taxon>
        <taxon>Eurycanthinae</taxon>
        <taxon>Dryococelus</taxon>
    </lineage>
</organism>
<comment type="caution">
    <text evidence="1">The sequence shown here is derived from an EMBL/GenBank/DDBJ whole genome shotgun (WGS) entry which is preliminary data.</text>
</comment>
<evidence type="ECO:0000313" key="2">
    <source>
        <dbReference type="Proteomes" id="UP001159363"/>
    </source>
</evidence>
<evidence type="ECO:0000313" key="1">
    <source>
        <dbReference type="EMBL" id="KAJ8888587.1"/>
    </source>
</evidence>
<gene>
    <name evidence="1" type="ORF">PR048_008079</name>
</gene>
<dbReference type="Proteomes" id="UP001159363">
    <property type="component" value="Chromosome 3"/>
</dbReference>